<evidence type="ECO:0000313" key="3">
    <source>
        <dbReference type="Proteomes" id="UP000184356"/>
    </source>
</evidence>
<protein>
    <submittedName>
        <fullName evidence="2">Uncharacterized protein</fullName>
    </submittedName>
</protein>
<dbReference type="PANTHER" id="PTHR40642">
    <property type="entry name" value="YALI0F31295P"/>
    <property type="match status" value="1"/>
</dbReference>
<feature type="region of interest" description="Disordered" evidence="1">
    <location>
        <begin position="182"/>
        <end position="207"/>
    </location>
</feature>
<keyword evidence="3" id="KW-1185">Reference proteome</keyword>
<dbReference type="STRING" id="1036612.A0A1L9TUK4"/>
<evidence type="ECO:0000313" key="2">
    <source>
        <dbReference type="EMBL" id="OJJ63114.1"/>
    </source>
</evidence>
<dbReference type="Proteomes" id="UP000184356">
    <property type="component" value="Unassembled WGS sequence"/>
</dbReference>
<organism evidence="2 3">
    <name type="scientific">Aspergillus sydowii CBS 593.65</name>
    <dbReference type="NCBI Taxonomy" id="1036612"/>
    <lineage>
        <taxon>Eukaryota</taxon>
        <taxon>Fungi</taxon>
        <taxon>Dikarya</taxon>
        <taxon>Ascomycota</taxon>
        <taxon>Pezizomycotina</taxon>
        <taxon>Eurotiomycetes</taxon>
        <taxon>Eurotiomycetidae</taxon>
        <taxon>Eurotiales</taxon>
        <taxon>Aspergillaceae</taxon>
        <taxon>Aspergillus</taxon>
        <taxon>Aspergillus subgen. Nidulantes</taxon>
    </lineage>
</organism>
<feature type="region of interest" description="Disordered" evidence="1">
    <location>
        <begin position="23"/>
        <end position="55"/>
    </location>
</feature>
<gene>
    <name evidence="2" type="ORF">ASPSYDRAFT_28720</name>
</gene>
<accession>A0A1L9TUK4</accession>
<dbReference type="PANTHER" id="PTHR40642:SF1">
    <property type="entry name" value="YALI0F31295P"/>
    <property type="match status" value="1"/>
</dbReference>
<feature type="region of interest" description="Disordered" evidence="1">
    <location>
        <begin position="95"/>
        <end position="164"/>
    </location>
</feature>
<dbReference type="EMBL" id="KV878583">
    <property type="protein sequence ID" value="OJJ63114.1"/>
    <property type="molecule type" value="Genomic_DNA"/>
</dbReference>
<dbReference type="RefSeq" id="XP_040706920.1">
    <property type="nucleotide sequence ID" value="XM_040844552.1"/>
</dbReference>
<dbReference type="GeneID" id="63760625"/>
<evidence type="ECO:0000256" key="1">
    <source>
        <dbReference type="SAM" id="MobiDB-lite"/>
    </source>
</evidence>
<proteinExistence type="predicted"/>
<dbReference type="AlphaFoldDB" id="A0A1L9TUK4"/>
<dbReference type="VEuPathDB" id="FungiDB:ASPSYDRAFT_28720"/>
<dbReference type="Pfam" id="PF12720">
    <property type="entry name" value="DUF3807"/>
    <property type="match status" value="1"/>
</dbReference>
<dbReference type="OrthoDB" id="5422320at2759"/>
<dbReference type="InterPro" id="IPR024526">
    <property type="entry name" value="DUF3807"/>
</dbReference>
<reference evidence="3" key="1">
    <citation type="journal article" date="2017" name="Genome Biol.">
        <title>Comparative genomics reveals high biological diversity and specific adaptations in the industrially and medically important fungal genus Aspergillus.</title>
        <authorList>
            <person name="de Vries R.P."/>
            <person name="Riley R."/>
            <person name="Wiebenga A."/>
            <person name="Aguilar-Osorio G."/>
            <person name="Amillis S."/>
            <person name="Uchima C.A."/>
            <person name="Anderluh G."/>
            <person name="Asadollahi M."/>
            <person name="Askin M."/>
            <person name="Barry K."/>
            <person name="Battaglia E."/>
            <person name="Bayram O."/>
            <person name="Benocci T."/>
            <person name="Braus-Stromeyer S.A."/>
            <person name="Caldana C."/>
            <person name="Canovas D."/>
            <person name="Cerqueira G.C."/>
            <person name="Chen F."/>
            <person name="Chen W."/>
            <person name="Choi C."/>
            <person name="Clum A."/>
            <person name="Dos Santos R.A."/>
            <person name="Damasio A.R."/>
            <person name="Diallinas G."/>
            <person name="Emri T."/>
            <person name="Fekete E."/>
            <person name="Flipphi M."/>
            <person name="Freyberg S."/>
            <person name="Gallo A."/>
            <person name="Gournas C."/>
            <person name="Habgood R."/>
            <person name="Hainaut M."/>
            <person name="Harispe M.L."/>
            <person name="Henrissat B."/>
            <person name="Hilden K.S."/>
            <person name="Hope R."/>
            <person name="Hossain A."/>
            <person name="Karabika E."/>
            <person name="Karaffa L."/>
            <person name="Karanyi Z."/>
            <person name="Krasevec N."/>
            <person name="Kuo A."/>
            <person name="Kusch H."/>
            <person name="LaButti K."/>
            <person name="Lagendijk E.L."/>
            <person name="Lapidus A."/>
            <person name="Levasseur A."/>
            <person name="Lindquist E."/>
            <person name="Lipzen A."/>
            <person name="Logrieco A.F."/>
            <person name="MacCabe A."/>
            <person name="Maekelae M.R."/>
            <person name="Malavazi I."/>
            <person name="Melin P."/>
            <person name="Meyer V."/>
            <person name="Mielnichuk N."/>
            <person name="Miskei M."/>
            <person name="Molnar A.P."/>
            <person name="Mule G."/>
            <person name="Ngan C.Y."/>
            <person name="Orejas M."/>
            <person name="Orosz E."/>
            <person name="Ouedraogo J.P."/>
            <person name="Overkamp K.M."/>
            <person name="Park H.-S."/>
            <person name="Perrone G."/>
            <person name="Piumi F."/>
            <person name="Punt P.J."/>
            <person name="Ram A.F."/>
            <person name="Ramon A."/>
            <person name="Rauscher S."/>
            <person name="Record E."/>
            <person name="Riano-Pachon D.M."/>
            <person name="Robert V."/>
            <person name="Roehrig J."/>
            <person name="Ruller R."/>
            <person name="Salamov A."/>
            <person name="Salih N.S."/>
            <person name="Samson R.A."/>
            <person name="Sandor E."/>
            <person name="Sanguinetti M."/>
            <person name="Schuetze T."/>
            <person name="Sepcic K."/>
            <person name="Shelest E."/>
            <person name="Sherlock G."/>
            <person name="Sophianopoulou V."/>
            <person name="Squina F.M."/>
            <person name="Sun H."/>
            <person name="Susca A."/>
            <person name="Todd R.B."/>
            <person name="Tsang A."/>
            <person name="Unkles S.E."/>
            <person name="van de Wiele N."/>
            <person name="van Rossen-Uffink D."/>
            <person name="Oliveira J.V."/>
            <person name="Vesth T.C."/>
            <person name="Visser J."/>
            <person name="Yu J.-H."/>
            <person name="Zhou M."/>
            <person name="Andersen M.R."/>
            <person name="Archer D.B."/>
            <person name="Baker S.E."/>
            <person name="Benoit I."/>
            <person name="Brakhage A.A."/>
            <person name="Braus G.H."/>
            <person name="Fischer R."/>
            <person name="Frisvad J.C."/>
            <person name="Goldman G.H."/>
            <person name="Houbraken J."/>
            <person name="Oakley B."/>
            <person name="Pocsi I."/>
            <person name="Scazzocchio C."/>
            <person name="Seiboth B."/>
            <person name="vanKuyk P.A."/>
            <person name="Wortman J."/>
            <person name="Dyer P.S."/>
            <person name="Grigoriev I.V."/>
        </authorList>
    </citation>
    <scope>NUCLEOTIDE SEQUENCE [LARGE SCALE GENOMIC DNA]</scope>
    <source>
        <strain evidence="3">CBS 593.65</strain>
    </source>
</reference>
<sequence>MSQKHVPPVTLEDLQTFQEKHFPDTIKRPPVHPAVNQTDPNTAYEKSHDVSAEDDLGYYPDGVKRTLTDEQIRIFRHSEIHALLRERQIKAENEEYERKFGDKAQAGPDDQDAQEGLKKKTDALSASDGDQLELEIQAVAGKKRSLDGAGSNSGPGSSEPVAKKQSTVVADVYLDYNEDEASVAARPGHGQTAAPQCAGRRIISYDD</sequence>
<name>A0A1L9TUK4_9EURO</name>